<keyword evidence="3 7" id="KW-0418">Kinase</keyword>
<dbReference type="PROSITE" id="PS50011">
    <property type="entry name" value="PROTEIN_KINASE_DOM"/>
    <property type="match status" value="1"/>
</dbReference>
<dbReference type="GO" id="GO:0004674">
    <property type="term" value="F:protein serine/threonine kinase activity"/>
    <property type="evidence" value="ECO:0007669"/>
    <property type="project" value="UniProtKB-KW"/>
</dbReference>
<proteinExistence type="predicted"/>
<evidence type="ECO:0000313" key="8">
    <source>
        <dbReference type="Proteomes" id="UP001064933"/>
    </source>
</evidence>
<accession>A0ABY6ASB6</accession>
<dbReference type="Pfam" id="PF00069">
    <property type="entry name" value="Pkinase"/>
    <property type="match status" value="1"/>
</dbReference>
<dbReference type="InterPro" id="IPR000719">
    <property type="entry name" value="Prot_kinase_dom"/>
</dbReference>
<evidence type="ECO:0000256" key="2">
    <source>
        <dbReference type="ARBA" id="ARBA00022741"/>
    </source>
</evidence>
<keyword evidence="4" id="KW-0067">ATP-binding</keyword>
<keyword evidence="5" id="KW-0472">Membrane</keyword>
<evidence type="ECO:0000313" key="7">
    <source>
        <dbReference type="EMBL" id="UXH76126.1"/>
    </source>
</evidence>
<keyword evidence="5" id="KW-1133">Transmembrane helix</keyword>
<sequence length="346" mass="36731">MGRGGQGEVFAAWDTVLLRPVALKRLRASAEAQQNAHLVEARRSAGLRHAAFVRVHGVVSEAASHWIVMERVFGREMAEVLREGPLSVEQASSVMAQAAGALAEVHDAGVVHGDIKPANLMLQENGQLRIVDFGIAQRFDPLTTCDEALPHQQTPGTLAYLAPERLLGCPPCPASEIFTLGAVFLEAIGGRRPGADGAGPGHVAALLSGSDGWWFPPEVPAPVAQLIRAMGARDPAQRPPDLMTLSNWLSGLEAAPLRRPTSTAWQDLAPRPSVIDRLKSARMETVLLVGLMIGAVLGVIPGVMLGWIAGESPRAHVRLDDREGLPGTVGTERASLAKCVLRPGPI</sequence>
<reference evidence="7" key="1">
    <citation type="submission" date="2022-10" db="EMBL/GenBank/DDBJ databases">
        <title>Characterization and whole genome sequencing of a new Roseateles species, isolated from fresh water.</title>
        <authorList>
            <person name="Guliayeva D.Y."/>
            <person name="Akhremchuk A.E."/>
            <person name="Sikolenko M.A."/>
            <person name="Valentovich L.N."/>
            <person name="Sidarenka A.V."/>
        </authorList>
    </citation>
    <scope>NUCLEOTIDE SEQUENCE</scope>
    <source>
        <strain evidence="7">BIM B-1768</strain>
    </source>
</reference>
<dbReference type="PANTHER" id="PTHR43289:SF6">
    <property type="entry name" value="SERINE_THREONINE-PROTEIN KINASE NEKL-3"/>
    <property type="match status" value="1"/>
</dbReference>
<protein>
    <submittedName>
        <fullName evidence="7">Serine/threonine protein kinase</fullName>
    </submittedName>
</protein>
<feature type="domain" description="Protein kinase" evidence="6">
    <location>
        <begin position="1"/>
        <end position="249"/>
    </location>
</feature>
<dbReference type="InterPro" id="IPR011009">
    <property type="entry name" value="Kinase-like_dom_sf"/>
</dbReference>
<dbReference type="Proteomes" id="UP001064933">
    <property type="component" value="Chromosome"/>
</dbReference>
<keyword evidence="8" id="KW-1185">Reference proteome</keyword>
<name>A0ABY6ASB6_9BURK</name>
<evidence type="ECO:0000256" key="4">
    <source>
        <dbReference type="ARBA" id="ARBA00022840"/>
    </source>
</evidence>
<dbReference type="Gene3D" id="3.30.200.20">
    <property type="entry name" value="Phosphorylase Kinase, domain 1"/>
    <property type="match status" value="1"/>
</dbReference>
<feature type="transmembrane region" description="Helical" evidence="5">
    <location>
        <begin position="286"/>
        <end position="309"/>
    </location>
</feature>
<dbReference type="CDD" id="cd14014">
    <property type="entry name" value="STKc_PknB_like"/>
    <property type="match status" value="1"/>
</dbReference>
<dbReference type="PANTHER" id="PTHR43289">
    <property type="entry name" value="MITOGEN-ACTIVATED PROTEIN KINASE KINASE KINASE 20-RELATED"/>
    <property type="match status" value="1"/>
</dbReference>
<keyword evidence="7" id="KW-0723">Serine/threonine-protein kinase</keyword>
<dbReference type="Gene3D" id="1.10.510.10">
    <property type="entry name" value="Transferase(Phosphotransferase) domain 1"/>
    <property type="match status" value="1"/>
</dbReference>
<gene>
    <name evidence="7" type="ORF">N4261_13695</name>
</gene>
<evidence type="ECO:0000256" key="5">
    <source>
        <dbReference type="SAM" id="Phobius"/>
    </source>
</evidence>
<evidence type="ECO:0000256" key="1">
    <source>
        <dbReference type="ARBA" id="ARBA00022679"/>
    </source>
</evidence>
<dbReference type="PROSITE" id="PS00108">
    <property type="entry name" value="PROTEIN_KINASE_ST"/>
    <property type="match status" value="1"/>
</dbReference>
<evidence type="ECO:0000259" key="6">
    <source>
        <dbReference type="PROSITE" id="PS50011"/>
    </source>
</evidence>
<keyword evidence="2" id="KW-0547">Nucleotide-binding</keyword>
<dbReference type="SMART" id="SM00220">
    <property type="entry name" value="S_TKc"/>
    <property type="match status" value="1"/>
</dbReference>
<dbReference type="EMBL" id="CP104562">
    <property type="protein sequence ID" value="UXH76126.1"/>
    <property type="molecule type" value="Genomic_DNA"/>
</dbReference>
<dbReference type="RefSeq" id="WP_261755858.1">
    <property type="nucleotide sequence ID" value="NZ_CP104562.2"/>
</dbReference>
<keyword evidence="5" id="KW-0812">Transmembrane</keyword>
<keyword evidence="1" id="KW-0808">Transferase</keyword>
<organism evidence="7 8">
    <name type="scientific">Roseateles amylovorans</name>
    <dbReference type="NCBI Taxonomy" id="2978473"/>
    <lineage>
        <taxon>Bacteria</taxon>
        <taxon>Pseudomonadati</taxon>
        <taxon>Pseudomonadota</taxon>
        <taxon>Betaproteobacteria</taxon>
        <taxon>Burkholderiales</taxon>
        <taxon>Sphaerotilaceae</taxon>
        <taxon>Roseateles</taxon>
    </lineage>
</organism>
<evidence type="ECO:0000256" key="3">
    <source>
        <dbReference type="ARBA" id="ARBA00022777"/>
    </source>
</evidence>
<dbReference type="InterPro" id="IPR008271">
    <property type="entry name" value="Ser/Thr_kinase_AS"/>
</dbReference>
<dbReference type="SUPFAM" id="SSF56112">
    <property type="entry name" value="Protein kinase-like (PK-like)"/>
    <property type="match status" value="1"/>
</dbReference>